<dbReference type="Proteomes" id="UP000179769">
    <property type="component" value="Unassembled WGS sequence"/>
</dbReference>
<reference evidence="3" key="1">
    <citation type="submission" date="2016-07" db="EMBL/GenBank/DDBJ databases">
        <title>Frankia sp. NRRL B-16219 Genome sequencing.</title>
        <authorList>
            <person name="Ghodhbane-Gtari F."/>
            <person name="Swanson E."/>
            <person name="Gueddou A."/>
            <person name="Louati M."/>
            <person name="Nouioui I."/>
            <person name="Hezbri K."/>
            <person name="Abebe-Akele F."/>
            <person name="Simpson S."/>
            <person name="Morris K."/>
            <person name="Thomas K."/>
            <person name="Gtari M."/>
            <person name="Tisa L.S."/>
        </authorList>
    </citation>
    <scope>NUCLEOTIDE SEQUENCE [LARGE SCALE GENOMIC DNA]</scope>
    <source>
        <strain evidence="3">NRRL B-16219</strain>
    </source>
</reference>
<gene>
    <name evidence="2" type="ORF">BBK14_02215</name>
</gene>
<protein>
    <submittedName>
        <fullName evidence="2">Uncharacterized protein</fullName>
    </submittedName>
</protein>
<dbReference type="AlphaFoldDB" id="A0A1S1QR96"/>
<feature type="compositionally biased region" description="Basic and acidic residues" evidence="1">
    <location>
        <begin position="1"/>
        <end position="11"/>
    </location>
</feature>
<sequence length="70" mass="7162">MSDGTGREPRCRPRAGAVDVDPPLRLVSDGTVDVAPPRPVSDGAAWRRAGSAGVLAVIACLMRSSSASSE</sequence>
<accession>A0A1S1QR96</accession>
<evidence type="ECO:0000313" key="3">
    <source>
        <dbReference type="Proteomes" id="UP000179769"/>
    </source>
</evidence>
<evidence type="ECO:0000256" key="1">
    <source>
        <dbReference type="SAM" id="MobiDB-lite"/>
    </source>
</evidence>
<organism evidence="2 3">
    <name type="scientific">Parafrankia soli</name>
    <dbReference type="NCBI Taxonomy" id="2599596"/>
    <lineage>
        <taxon>Bacteria</taxon>
        <taxon>Bacillati</taxon>
        <taxon>Actinomycetota</taxon>
        <taxon>Actinomycetes</taxon>
        <taxon>Frankiales</taxon>
        <taxon>Frankiaceae</taxon>
        <taxon>Parafrankia</taxon>
    </lineage>
</organism>
<proteinExistence type="predicted"/>
<keyword evidence="3" id="KW-1185">Reference proteome</keyword>
<name>A0A1S1QR96_9ACTN</name>
<evidence type="ECO:0000313" key="2">
    <source>
        <dbReference type="EMBL" id="OHV37223.1"/>
    </source>
</evidence>
<dbReference type="EMBL" id="MAXA01000113">
    <property type="protein sequence ID" value="OHV37223.1"/>
    <property type="molecule type" value="Genomic_DNA"/>
</dbReference>
<feature type="region of interest" description="Disordered" evidence="1">
    <location>
        <begin position="1"/>
        <end position="35"/>
    </location>
</feature>
<comment type="caution">
    <text evidence="2">The sequence shown here is derived from an EMBL/GenBank/DDBJ whole genome shotgun (WGS) entry which is preliminary data.</text>
</comment>